<evidence type="ECO:0000313" key="2">
    <source>
        <dbReference type="EMBL" id="WXK78097.1"/>
    </source>
</evidence>
<feature type="region of interest" description="Disordered" evidence="1">
    <location>
        <begin position="38"/>
        <end position="74"/>
    </location>
</feature>
<proteinExistence type="predicted"/>
<evidence type="ECO:0000313" key="3">
    <source>
        <dbReference type="Proteomes" id="UP001626628"/>
    </source>
</evidence>
<gene>
    <name evidence="2" type="ORF">WAB15_19995</name>
</gene>
<keyword evidence="3" id="KW-1185">Reference proteome</keyword>
<dbReference type="Proteomes" id="UP001626628">
    <property type="component" value="Chromosome"/>
</dbReference>
<dbReference type="EMBL" id="CP147982">
    <property type="protein sequence ID" value="WXK78097.1"/>
    <property type="molecule type" value="Genomic_DNA"/>
</dbReference>
<name>A0ABZ2QT66_9ACTN</name>
<evidence type="ECO:0000256" key="1">
    <source>
        <dbReference type="SAM" id="MobiDB-lite"/>
    </source>
</evidence>
<accession>A0ABZ2QT66</accession>
<organism evidence="2 3">
    <name type="scientific">Streptomyces sirii</name>
    <dbReference type="NCBI Taxonomy" id="3127701"/>
    <lineage>
        <taxon>Bacteria</taxon>
        <taxon>Bacillati</taxon>
        <taxon>Actinomycetota</taxon>
        <taxon>Actinomycetes</taxon>
        <taxon>Kitasatosporales</taxon>
        <taxon>Streptomycetaceae</taxon>
        <taxon>Streptomyces</taxon>
    </lineage>
</organism>
<reference evidence="2 3" key="1">
    <citation type="submission" date="2024-03" db="EMBL/GenBank/DDBJ databases">
        <title>The complete genome of Streptomyces sirii sp.nov.</title>
        <authorList>
            <person name="Zakalyukina Y.V."/>
            <person name="Belik A.R."/>
            <person name="Biryukov M.V."/>
            <person name="Baturina O.A."/>
            <person name="Kabilov M.R."/>
        </authorList>
    </citation>
    <scope>NUCLEOTIDE SEQUENCE [LARGE SCALE GENOMIC DNA]</scope>
    <source>
        <strain evidence="2 3">BP-8</strain>
    </source>
</reference>
<dbReference type="RefSeq" id="WP_399146048.1">
    <property type="nucleotide sequence ID" value="NZ_CP147982.1"/>
</dbReference>
<protein>
    <recommendedName>
        <fullName evidence="4">Secreted protein</fullName>
    </recommendedName>
</protein>
<sequence>METVITVAVIILMIVAGMRMIHLLNAQHDERIAAFPYSEALRGSGRRSRPNRQPTEPTEPPVATHHEHRAGGRR</sequence>
<evidence type="ECO:0008006" key="4">
    <source>
        <dbReference type="Google" id="ProtNLM"/>
    </source>
</evidence>